<dbReference type="PANTHER" id="PTHR30336:SF6">
    <property type="entry name" value="INTEGRAL MEMBRANE PROTEIN"/>
    <property type="match status" value="1"/>
</dbReference>
<comment type="caution">
    <text evidence="3">The sequence shown here is derived from an EMBL/GenBank/DDBJ whole genome shotgun (WGS) entry which is preliminary data.</text>
</comment>
<proteinExistence type="predicted"/>
<dbReference type="GO" id="GO:0005886">
    <property type="term" value="C:plasma membrane"/>
    <property type="evidence" value="ECO:0007669"/>
    <property type="project" value="TreeGrafter"/>
</dbReference>
<dbReference type="AlphaFoldDB" id="A0A3M2KW44"/>
<gene>
    <name evidence="3" type="ORF">EBN03_25440</name>
</gene>
<dbReference type="InterPro" id="IPR003848">
    <property type="entry name" value="DUF218"/>
</dbReference>
<dbReference type="EMBL" id="RFFH01000014">
    <property type="protein sequence ID" value="RMI29431.1"/>
    <property type="molecule type" value="Genomic_DNA"/>
</dbReference>
<dbReference type="PANTHER" id="PTHR30336">
    <property type="entry name" value="INNER MEMBRANE PROTEIN, PROBABLE PERMEASE"/>
    <property type="match status" value="1"/>
</dbReference>
<feature type="domain" description="DUF218" evidence="2">
    <location>
        <begin position="79"/>
        <end position="205"/>
    </location>
</feature>
<feature type="transmembrane region" description="Helical" evidence="1">
    <location>
        <begin position="36"/>
        <end position="58"/>
    </location>
</feature>
<reference evidence="3 4" key="1">
    <citation type="submission" date="2018-10" db="EMBL/GenBank/DDBJ databases">
        <title>Isolation from cow dung.</title>
        <authorList>
            <person name="Ling L."/>
        </authorList>
    </citation>
    <scope>NUCLEOTIDE SEQUENCE [LARGE SCALE GENOMIC DNA]</scope>
    <source>
        <strain evidence="3 4">NEAU-LL90</strain>
    </source>
</reference>
<keyword evidence="1" id="KW-0812">Transmembrane</keyword>
<evidence type="ECO:0000259" key="2">
    <source>
        <dbReference type="Pfam" id="PF02698"/>
    </source>
</evidence>
<keyword evidence="4" id="KW-1185">Reference proteome</keyword>
<keyword evidence="1" id="KW-0472">Membrane</keyword>
<protein>
    <recommendedName>
        <fullName evidence="2">DUF218 domain-containing protein</fullName>
    </recommendedName>
</protein>
<dbReference type="RefSeq" id="WP_122190664.1">
    <property type="nucleotide sequence ID" value="NZ_RFFH01000014.1"/>
</dbReference>
<sequence>MGSDPVGDQETEVIGTRPRRAATLARIGRVLRSKRVRVSGGVLAAVVAAAVVGSIAFVRFQAAGREYTVDSAPATEVGIVMGAQVMPDGRPSGYLAGRLDLAARLLAAGKVKALILTGDYGTRAYDEPDNMRRYLVAHGVPAAKLVVDYAGFDTYQSCARAYHVFGVRSATVVTTDFSVPRSIALCRSVGIDTAAVADHGQPMSAVYVKCWLRDQLAATKAAFSILTTPAPTFGSDGTERPALQAAMSASA</sequence>
<evidence type="ECO:0000313" key="4">
    <source>
        <dbReference type="Proteomes" id="UP000279275"/>
    </source>
</evidence>
<keyword evidence="1" id="KW-1133">Transmembrane helix</keyword>
<name>A0A3M2KW44_9NOCA</name>
<dbReference type="CDD" id="cd06259">
    <property type="entry name" value="YdcF-like"/>
    <property type="match status" value="1"/>
</dbReference>
<evidence type="ECO:0000256" key="1">
    <source>
        <dbReference type="SAM" id="Phobius"/>
    </source>
</evidence>
<dbReference type="Proteomes" id="UP000279275">
    <property type="component" value="Unassembled WGS sequence"/>
</dbReference>
<accession>A0A3M2KW44</accession>
<dbReference type="InterPro" id="IPR051599">
    <property type="entry name" value="Cell_Envelope_Assoc"/>
</dbReference>
<organism evidence="3 4">
    <name type="scientific">Nocardia stercoris</name>
    <dbReference type="NCBI Taxonomy" id="2483361"/>
    <lineage>
        <taxon>Bacteria</taxon>
        <taxon>Bacillati</taxon>
        <taxon>Actinomycetota</taxon>
        <taxon>Actinomycetes</taxon>
        <taxon>Mycobacteriales</taxon>
        <taxon>Nocardiaceae</taxon>
        <taxon>Nocardia</taxon>
    </lineage>
</organism>
<dbReference type="Pfam" id="PF02698">
    <property type="entry name" value="DUF218"/>
    <property type="match status" value="1"/>
</dbReference>
<evidence type="ECO:0000313" key="3">
    <source>
        <dbReference type="EMBL" id="RMI29431.1"/>
    </source>
</evidence>